<evidence type="ECO:0000259" key="7">
    <source>
        <dbReference type="Pfam" id="PF00155"/>
    </source>
</evidence>
<dbReference type="Proteomes" id="UP000249516">
    <property type="component" value="Unassembled WGS sequence"/>
</dbReference>
<comment type="caution">
    <text evidence="8">The sequence shown here is derived from an EMBL/GenBank/DDBJ whole genome shotgun (WGS) entry which is preliminary data.</text>
</comment>
<reference evidence="8 9" key="1">
    <citation type="submission" date="2018-10" db="EMBL/GenBank/DDBJ databases">
        <title>Kocuria tytouropygialis sp. nov., isolated from the uropygial gland of an American barn owl (Tyto furcata).</title>
        <authorList>
            <person name="Braun M.S."/>
            <person name="Wang E."/>
            <person name="Zimmermann S."/>
            <person name="Wagner H."/>
            <person name="Wink M."/>
        </authorList>
    </citation>
    <scope>NUCLEOTIDE SEQUENCE [LARGE SCALE GENOMIC DNA]</scope>
    <source>
        <strain evidence="8 9">442</strain>
    </source>
</reference>
<dbReference type="CDD" id="cd00609">
    <property type="entry name" value="AAT_like"/>
    <property type="match status" value="1"/>
</dbReference>
<comment type="cofactor">
    <cofactor evidence="1">
        <name>pyridoxal 5'-phosphate</name>
        <dbReference type="ChEBI" id="CHEBI:597326"/>
    </cofactor>
</comment>
<dbReference type="GO" id="GO:1901605">
    <property type="term" value="P:alpha-amino acid metabolic process"/>
    <property type="evidence" value="ECO:0007669"/>
    <property type="project" value="TreeGrafter"/>
</dbReference>
<dbReference type="Gene3D" id="3.40.640.10">
    <property type="entry name" value="Type I PLP-dependent aspartate aminotransferase-like (Major domain)"/>
    <property type="match status" value="1"/>
</dbReference>
<dbReference type="PANTHER" id="PTHR42790">
    <property type="entry name" value="AMINOTRANSFERASE"/>
    <property type="match status" value="1"/>
</dbReference>
<dbReference type="InterPro" id="IPR050859">
    <property type="entry name" value="Class-I_PLP-dep_aminotransf"/>
</dbReference>
<evidence type="ECO:0000256" key="6">
    <source>
        <dbReference type="ARBA" id="ARBA00022898"/>
    </source>
</evidence>
<dbReference type="RefSeq" id="WP_110920533.1">
    <property type="nucleotide sequence ID" value="NZ_PNJG02000002.1"/>
</dbReference>
<evidence type="ECO:0000256" key="3">
    <source>
        <dbReference type="ARBA" id="ARBA00011738"/>
    </source>
</evidence>
<dbReference type="FunFam" id="3.40.640.10:FF:000053">
    <property type="entry name" value="Aminotransferase, class I"/>
    <property type="match status" value="1"/>
</dbReference>
<dbReference type="InterPro" id="IPR015421">
    <property type="entry name" value="PyrdxlP-dep_Trfase_major"/>
</dbReference>
<dbReference type="Pfam" id="PF00155">
    <property type="entry name" value="Aminotran_1_2"/>
    <property type="match status" value="1"/>
</dbReference>
<gene>
    <name evidence="8" type="ORF">C1C97_008590</name>
</gene>
<protein>
    <submittedName>
        <fullName evidence="8">PLP-dependent aminotransferase family protein</fullName>
    </submittedName>
</protein>
<dbReference type="GO" id="GO:0030170">
    <property type="term" value="F:pyridoxal phosphate binding"/>
    <property type="evidence" value="ECO:0007669"/>
    <property type="project" value="InterPro"/>
</dbReference>
<comment type="similarity">
    <text evidence="2">Belongs to the class-I pyridoxal-phosphate-dependent aminotransferase family.</text>
</comment>
<evidence type="ECO:0000313" key="9">
    <source>
        <dbReference type="Proteomes" id="UP000249516"/>
    </source>
</evidence>
<dbReference type="Gene3D" id="3.90.1150.10">
    <property type="entry name" value="Aspartate Aminotransferase, domain 1"/>
    <property type="match status" value="1"/>
</dbReference>
<dbReference type="AlphaFoldDB" id="A0A495A682"/>
<dbReference type="InterPro" id="IPR015422">
    <property type="entry name" value="PyrdxlP-dep_Trfase_small"/>
</dbReference>
<dbReference type="EMBL" id="PNJG02000002">
    <property type="protein sequence ID" value="RKQ35279.1"/>
    <property type="molecule type" value="Genomic_DNA"/>
</dbReference>
<sequence>MSTSDTFSFRIADRLRGVDSSPVRDLLDVVSKEGVISFAGGVPDPAYFEVEDIRAAYDWVFEHQPQRALQYASSEGEPELREQAARRISRHLPTTADQIQVTTGSQEGLFVVAQALVNRGDTVLVERPTYLAAVQAFDLNGAHMVGVPTDEHGVLPDELERLIAEHDPKFVYLIPSFQNPSGICMSMERRQAVADVLLRTGTALVEDDPYGELCYTGEPMPPIASLPGMSAQTILLNSVSKIIAPGVRVGWMRSEGPVQFTLTVAKQAIGLQSPVPDQLAVARYLETADVEAHLQRVRPVYAERARAMYAELERVLPAGAQITRPDGGMFLWVRLGHGIDTTRLLEIAVAEGVAFVPGTSFYAHDPDESTMRLSFVTHAPDVIREGVDRLQRAIGTYRAERG</sequence>
<evidence type="ECO:0000313" key="8">
    <source>
        <dbReference type="EMBL" id="RKQ35279.1"/>
    </source>
</evidence>
<evidence type="ECO:0000256" key="4">
    <source>
        <dbReference type="ARBA" id="ARBA00022576"/>
    </source>
</evidence>
<dbReference type="InterPro" id="IPR015424">
    <property type="entry name" value="PyrdxlP-dep_Trfase"/>
</dbReference>
<feature type="domain" description="Aminotransferase class I/classII large" evidence="7">
    <location>
        <begin position="58"/>
        <end position="390"/>
    </location>
</feature>
<dbReference type="InterPro" id="IPR004839">
    <property type="entry name" value="Aminotransferase_I/II_large"/>
</dbReference>
<dbReference type="OrthoDB" id="199743at2"/>
<organism evidence="8 9">
    <name type="scientific">Kocuria tytonis</name>
    <dbReference type="NCBI Taxonomy" id="2054280"/>
    <lineage>
        <taxon>Bacteria</taxon>
        <taxon>Bacillati</taxon>
        <taxon>Actinomycetota</taxon>
        <taxon>Actinomycetes</taxon>
        <taxon>Micrococcales</taxon>
        <taxon>Micrococcaceae</taxon>
        <taxon>Kocuria</taxon>
    </lineage>
</organism>
<keyword evidence="9" id="KW-1185">Reference proteome</keyword>
<evidence type="ECO:0000256" key="5">
    <source>
        <dbReference type="ARBA" id="ARBA00022679"/>
    </source>
</evidence>
<evidence type="ECO:0000256" key="2">
    <source>
        <dbReference type="ARBA" id="ARBA00007441"/>
    </source>
</evidence>
<comment type="subunit">
    <text evidence="3">Homodimer.</text>
</comment>
<evidence type="ECO:0000256" key="1">
    <source>
        <dbReference type="ARBA" id="ARBA00001933"/>
    </source>
</evidence>
<dbReference type="SUPFAM" id="SSF53383">
    <property type="entry name" value="PLP-dependent transferases"/>
    <property type="match status" value="1"/>
</dbReference>
<dbReference type="GO" id="GO:0008483">
    <property type="term" value="F:transaminase activity"/>
    <property type="evidence" value="ECO:0007669"/>
    <property type="project" value="UniProtKB-KW"/>
</dbReference>
<keyword evidence="5 8" id="KW-0808">Transferase</keyword>
<dbReference type="PANTHER" id="PTHR42790:SF19">
    <property type="entry name" value="KYNURENINE_ALPHA-AMINOADIPATE AMINOTRANSFERASE, MITOCHONDRIAL"/>
    <property type="match status" value="1"/>
</dbReference>
<name>A0A495A682_9MICC</name>
<keyword evidence="6" id="KW-0663">Pyridoxal phosphate</keyword>
<keyword evidence="4 8" id="KW-0032">Aminotransferase</keyword>
<accession>A0A495A682</accession>
<proteinExistence type="inferred from homology"/>